<evidence type="ECO:0000313" key="2">
    <source>
        <dbReference type="Proteomes" id="UP000490980"/>
    </source>
</evidence>
<keyword evidence="2" id="KW-1185">Reference proteome</keyword>
<organism evidence="1 2">
    <name type="scientific">Luteibacter anthropi</name>
    <dbReference type="NCBI Taxonomy" id="564369"/>
    <lineage>
        <taxon>Bacteria</taxon>
        <taxon>Pseudomonadati</taxon>
        <taxon>Pseudomonadota</taxon>
        <taxon>Gammaproteobacteria</taxon>
        <taxon>Lysobacterales</taxon>
        <taxon>Rhodanobacteraceae</taxon>
        <taxon>Luteibacter</taxon>
    </lineage>
</organism>
<dbReference type="EMBL" id="JAARLZ010000002">
    <property type="protein sequence ID" value="NII05484.1"/>
    <property type="molecule type" value="Genomic_DNA"/>
</dbReference>
<dbReference type="AlphaFoldDB" id="A0A7X5U7W2"/>
<proteinExistence type="predicted"/>
<reference evidence="1 2" key="1">
    <citation type="submission" date="2020-03" db="EMBL/GenBank/DDBJ databases">
        <authorList>
            <person name="Lai Q."/>
        </authorList>
    </citation>
    <scope>NUCLEOTIDE SEQUENCE [LARGE SCALE GENOMIC DNA]</scope>
    <source>
        <strain evidence="1 2">CCUG 25036</strain>
    </source>
</reference>
<dbReference type="Proteomes" id="UP000490980">
    <property type="component" value="Unassembled WGS sequence"/>
</dbReference>
<accession>A0A7X5U7W2</accession>
<comment type="caution">
    <text evidence="1">The sequence shown here is derived from an EMBL/GenBank/DDBJ whole genome shotgun (WGS) entry which is preliminary data.</text>
</comment>
<evidence type="ECO:0000313" key="1">
    <source>
        <dbReference type="EMBL" id="NII05484.1"/>
    </source>
</evidence>
<protein>
    <submittedName>
        <fullName evidence="1">Uncharacterized protein</fullName>
    </submittedName>
</protein>
<name>A0A7X5U7W2_9GAMM</name>
<sequence>MKDRDQKHNALRYCVSKRWYPQLEVDVHSLQGVARKAVLMTDLDVFASIPDDFGGYRQAVFDCKTLSRESPINRSMWLRGVLDRLKAEHGFCILKKASIEADHRLVADQIGVFLLAEDEFDIFATATSAHYGDALGHTANIDNWEQLFAVANRFPALESALVYLRSTYWMQDDPGAACRKTVAALHEVRNEFDPEKTGHVAMVADFCSIFARSLAVFSARLFRAYLHPKHQERLDEAAKVMLYGGRDAYEHRNHLYRLLKEKAGVETGNVDLALPDWAAYIKLLRQLLDAPVAVAQSPLIIRELGFACLLDSNDLSFAKQLCQESPQAGRFAVLIVSYLLKSAKLPPEFSEKITNKLISLL</sequence>
<gene>
    <name evidence="1" type="ORF">HBF25_03655</name>
</gene>
<dbReference type="RefSeq" id="WP_166946590.1">
    <property type="nucleotide sequence ID" value="NZ_JAARLZ010000002.1"/>
</dbReference>